<sequence length="126" mass="13888">MRGPPAPRCRAAVPAVPWEPELPPSPYADSFSDYLFTADWDTRLLAEGSAEFDYPLPERAIPALRRQLDELPSTYSWAGNQGCDRVYRFGGPARVLVAVAGDQVLYSVADDPRHADLSALDSPRRA</sequence>
<comment type="caution">
    <text evidence="1">The sequence shown here is derived from an EMBL/GenBank/DDBJ whole genome shotgun (WGS) entry which is preliminary data.</text>
</comment>
<evidence type="ECO:0000313" key="1">
    <source>
        <dbReference type="EMBL" id="MBM2622522.1"/>
    </source>
</evidence>
<dbReference type="EMBL" id="JAENHP010000026">
    <property type="protein sequence ID" value="MBM2622522.1"/>
    <property type="molecule type" value="Genomic_DNA"/>
</dbReference>
<name>A0ABS2ARN0_9ACTN</name>
<keyword evidence="2" id="KW-1185">Reference proteome</keyword>
<gene>
    <name evidence="1" type="ORF">JIG36_44175</name>
</gene>
<protein>
    <submittedName>
        <fullName evidence="1">Uncharacterized protein</fullName>
    </submittedName>
</protein>
<dbReference type="RefSeq" id="WP_203382874.1">
    <property type="nucleotide sequence ID" value="NZ_JAENHP010000026.1"/>
</dbReference>
<reference evidence="1 2" key="1">
    <citation type="submission" date="2021-01" db="EMBL/GenBank/DDBJ databases">
        <title>Actinoplanes sp. nov. LDG1-06 isolated from lichen.</title>
        <authorList>
            <person name="Saeng-In P."/>
            <person name="Phongsopitanun W."/>
            <person name="Kanchanasin P."/>
            <person name="Yuki M."/>
            <person name="Kudo T."/>
            <person name="Ohkuma M."/>
            <person name="Tanasupawat S."/>
        </authorList>
    </citation>
    <scope>NUCLEOTIDE SEQUENCE [LARGE SCALE GENOMIC DNA]</scope>
    <source>
        <strain evidence="1 2">LDG1-06</strain>
    </source>
</reference>
<dbReference type="Proteomes" id="UP000632138">
    <property type="component" value="Unassembled WGS sequence"/>
</dbReference>
<proteinExistence type="predicted"/>
<evidence type="ECO:0000313" key="2">
    <source>
        <dbReference type="Proteomes" id="UP000632138"/>
    </source>
</evidence>
<accession>A0ABS2ARN0</accession>
<organism evidence="1 2">
    <name type="scientific">Paractinoplanes ovalisporus</name>
    <dbReference type="NCBI Taxonomy" id="2810368"/>
    <lineage>
        <taxon>Bacteria</taxon>
        <taxon>Bacillati</taxon>
        <taxon>Actinomycetota</taxon>
        <taxon>Actinomycetes</taxon>
        <taxon>Micromonosporales</taxon>
        <taxon>Micromonosporaceae</taxon>
        <taxon>Paractinoplanes</taxon>
    </lineage>
</organism>